<comment type="subcellular location">
    <subcellularLocation>
        <location evidence="1">Bacterial flagellum basal body</location>
    </subcellularLocation>
    <subcellularLocation>
        <location evidence="2">Cell membrane</location>
        <topology evidence="2">Peripheral membrane protein</topology>
        <orientation evidence="2">Cytoplasmic side</orientation>
    </subcellularLocation>
</comment>
<dbReference type="eggNOG" id="COG1536">
    <property type="taxonomic scope" value="Bacteria"/>
</dbReference>
<dbReference type="InterPro" id="IPR000090">
    <property type="entry name" value="Flg_Motor_Flig"/>
</dbReference>
<comment type="similarity">
    <text evidence="3">Belongs to the FliG family.</text>
</comment>
<proteinExistence type="inferred from homology"/>
<evidence type="ECO:0000256" key="6">
    <source>
        <dbReference type="ARBA" id="ARBA00022500"/>
    </source>
</evidence>
<dbReference type="PANTHER" id="PTHR30534">
    <property type="entry name" value="FLAGELLAR MOTOR SWITCH PROTEIN FLIG"/>
    <property type="match status" value="1"/>
</dbReference>
<dbReference type="Pfam" id="PF01706">
    <property type="entry name" value="FliG_C"/>
    <property type="match status" value="1"/>
</dbReference>
<dbReference type="GO" id="GO:0005886">
    <property type="term" value="C:plasma membrane"/>
    <property type="evidence" value="ECO:0007669"/>
    <property type="project" value="UniProtKB-SubCell"/>
</dbReference>
<evidence type="ECO:0000256" key="2">
    <source>
        <dbReference type="ARBA" id="ARBA00004413"/>
    </source>
</evidence>
<feature type="domain" description="Flagellar motor switch protein FliG N-terminal" evidence="12">
    <location>
        <begin position="6"/>
        <end position="108"/>
    </location>
</feature>
<accession>C0GJI1</accession>
<dbReference type="InterPro" id="IPR032779">
    <property type="entry name" value="FliG_M"/>
</dbReference>
<dbReference type="Pfam" id="PF14842">
    <property type="entry name" value="FliG_N"/>
    <property type="match status" value="1"/>
</dbReference>
<name>C0GJI1_DETAL</name>
<keyword evidence="8" id="KW-0472">Membrane</keyword>
<reference evidence="13 14" key="1">
    <citation type="submission" date="2009-02" db="EMBL/GenBank/DDBJ databases">
        <title>Sequencing of the draft genome and assembly of Dethiobacter alkaliphilus AHT 1.</title>
        <authorList>
            <consortium name="US DOE Joint Genome Institute (JGI-PGF)"/>
            <person name="Lucas S."/>
            <person name="Copeland A."/>
            <person name="Lapidus A."/>
            <person name="Glavina del Rio T."/>
            <person name="Dalin E."/>
            <person name="Tice H."/>
            <person name="Bruce D."/>
            <person name="Goodwin L."/>
            <person name="Pitluck S."/>
            <person name="Larimer F."/>
            <person name="Land M.L."/>
            <person name="Hauser L."/>
            <person name="Muyzer G."/>
        </authorList>
    </citation>
    <scope>NUCLEOTIDE SEQUENCE [LARGE SCALE GENOMIC DNA]</scope>
    <source>
        <strain evidence="13 14">AHT 1</strain>
    </source>
</reference>
<dbReference type="GO" id="GO:0003774">
    <property type="term" value="F:cytoskeletal motor activity"/>
    <property type="evidence" value="ECO:0007669"/>
    <property type="project" value="InterPro"/>
</dbReference>
<protein>
    <recommendedName>
        <fullName evidence="4">Flagellar motor switch protein FliG</fullName>
    </recommendedName>
</protein>
<feature type="domain" description="Flagellar motor switch protein FliG middle" evidence="11">
    <location>
        <begin position="116"/>
        <end position="190"/>
    </location>
</feature>
<gene>
    <name evidence="13" type="ORF">DealDRAFT_2640</name>
</gene>
<dbReference type="Proteomes" id="UP000006443">
    <property type="component" value="Unassembled WGS sequence"/>
</dbReference>
<dbReference type="RefSeq" id="WP_008518246.1">
    <property type="nucleotide sequence ID" value="NZ_ACJM01000016.1"/>
</dbReference>
<keyword evidence="13" id="KW-0282">Flagellum</keyword>
<feature type="domain" description="Flagellar motor switch protein FliG C-terminal" evidence="10">
    <location>
        <begin position="218"/>
        <end position="325"/>
    </location>
</feature>
<dbReference type="InterPro" id="IPR011002">
    <property type="entry name" value="FliG_a-hlx"/>
</dbReference>
<dbReference type="GO" id="GO:0071973">
    <property type="term" value="P:bacterial-type flagellum-dependent cell motility"/>
    <property type="evidence" value="ECO:0007669"/>
    <property type="project" value="InterPro"/>
</dbReference>
<evidence type="ECO:0000256" key="3">
    <source>
        <dbReference type="ARBA" id="ARBA00010299"/>
    </source>
</evidence>
<dbReference type="PANTHER" id="PTHR30534:SF0">
    <property type="entry name" value="FLAGELLAR MOTOR SWITCH PROTEIN FLIG"/>
    <property type="match status" value="1"/>
</dbReference>
<keyword evidence="5" id="KW-1003">Cell membrane</keyword>
<keyword evidence="13" id="KW-0966">Cell projection</keyword>
<dbReference type="EMBL" id="ACJM01000016">
    <property type="protein sequence ID" value="EEG76528.1"/>
    <property type="molecule type" value="Genomic_DNA"/>
</dbReference>
<dbReference type="Gene3D" id="1.10.220.30">
    <property type="match status" value="3"/>
</dbReference>
<dbReference type="PIRSF" id="PIRSF003161">
    <property type="entry name" value="FliG"/>
    <property type="match status" value="1"/>
</dbReference>
<keyword evidence="6" id="KW-0145">Chemotaxis</keyword>
<evidence type="ECO:0000256" key="8">
    <source>
        <dbReference type="ARBA" id="ARBA00023136"/>
    </source>
</evidence>
<comment type="caution">
    <text evidence="13">The sequence shown here is derived from an EMBL/GenBank/DDBJ whole genome shotgun (WGS) entry which is preliminary data.</text>
</comment>
<evidence type="ECO:0000256" key="4">
    <source>
        <dbReference type="ARBA" id="ARBA00021870"/>
    </source>
</evidence>
<sequence>MARAKVNGIKKSAILLMALGPTVSANILKHFSENDIERISLEIANTTQVDVSSIEDVLDEFLLLSQAQRYMLDGGLEYAQTLLEETLGGKKAGEIIKKLREASQIKPFMFVRKADPKQLTNLISQEHPQTIALILSYLEPQQASMVISELPDEQQSEIARRIAVMDRTSPEVLKEVEGVLKERLSTVVQQDFASAGGIQALVDILNNVDRGTEKLILEELEKDDPQLVDEIRKRMFIFEDIISLDDASIQRIIREVDQKDLALALKGSSDEVRERVFKNVSKRAAEMLREDIDFMGPVRLREVEEGQQRIVSIIRKLDETGEIIISRGGEDAIIV</sequence>
<dbReference type="AlphaFoldDB" id="C0GJI1"/>
<evidence type="ECO:0000259" key="12">
    <source>
        <dbReference type="Pfam" id="PF14842"/>
    </source>
</evidence>
<evidence type="ECO:0000256" key="7">
    <source>
        <dbReference type="ARBA" id="ARBA00022779"/>
    </source>
</evidence>
<dbReference type="OrthoDB" id="9780302at2"/>
<organism evidence="13 14">
    <name type="scientific">Dethiobacter alkaliphilus AHT 1</name>
    <dbReference type="NCBI Taxonomy" id="555088"/>
    <lineage>
        <taxon>Bacteria</taxon>
        <taxon>Bacillati</taxon>
        <taxon>Bacillota</taxon>
        <taxon>Dethiobacteria</taxon>
        <taxon>Dethiobacterales</taxon>
        <taxon>Dethiobacteraceae</taxon>
        <taxon>Dethiobacter</taxon>
    </lineage>
</organism>
<dbReference type="InterPro" id="IPR028263">
    <property type="entry name" value="FliG_N"/>
</dbReference>
<dbReference type="SUPFAM" id="SSF48029">
    <property type="entry name" value="FliG"/>
    <property type="match status" value="2"/>
</dbReference>
<evidence type="ECO:0000313" key="13">
    <source>
        <dbReference type="EMBL" id="EEG76528.1"/>
    </source>
</evidence>
<dbReference type="NCBIfam" id="TIGR00207">
    <property type="entry name" value="fliG"/>
    <property type="match status" value="1"/>
</dbReference>
<dbReference type="PRINTS" id="PR00954">
    <property type="entry name" value="FLGMOTORFLIG"/>
</dbReference>
<keyword evidence="9" id="KW-0975">Bacterial flagellum</keyword>
<dbReference type="GO" id="GO:0006935">
    <property type="term" value="P:chemotaxis"/>
    <property type="evidence" value="ECO:0007669"/>
    <property type="project" value="UniProtKB-KW"/>
</dbReference>
<evidence type="ECO:0000256" key="1">
    <source>
        <dbReference type="ARBA" id="ARBA00004117"/>
    </source>
</evidence>
<dbReference type="STRING" id="555088.DealDRAFT_2640"/>
<evidence type="ECO:0000256" key="9">
    <source>
        <dbReference type="ARBA" id="ARBA00023143"/>
    </source>
</evidence>
<evidence type="ECO:0000313" key="14">
    <source>
        <dbReference type="Proteomes" id="UP000006443"/>
    </source>
</evidence>
<dbReference type="Pfam" id="PF14841">
    <property type="entry name" value="FliG_M"/>
    <property type="match status" value="1"/>
</dbReference>
<evidence type="ECO:0000256" key="5">
    <source>
        <dbReference type="ARBA" id="ARBA00022475"/>
    </source>
</evidence>
<evidence type="ECO:0000259" key="11">
    <source>
        <dbReference type="Pfam" id="PF14841"/>
    </source>
</evidence>
<keyword evidence="7" id="KW-0283">Flagellar rotation</keyword>
<dbReference type="InterPro" id="IPR023087">
    <property type="entry name" value="Flg_Motor_Flig_C"/>
</dbReference>
<evidence type="ECO:0000259" key="10">
    <source>
        <dbReference type="Pfam" id="PF01706"/>
    </source>
</evidence>
<keyword evidence="13" id="KW-0969">Cilium</keyword>
<dbReference type="GO" id="GO:0009425">
    <property type="term" value="C:bacterial-type flagellum basal body"/>
    <property type="evidence" value="ECO:0007669"/>
    <property type="project" value="UniProtKB-SubCell"/>
</dbReference>
<keyword evidence="14" id="KW-1185">Reference proteome</keyword>
<dbReference type="FunFam" id="1.10.220.30:FF:000001">
    <property type="entry name" value="Flagellar motor switch protein FliG"/>
    <property type="match status" value="1"/>
</dbReference>